<evidence type="ECO:0000259" key="1">
    <source>
        <dbReference type="Pfam" id="PF00385"/>
    </source>
</evidence>
<dbReference type="Gene3D" id="2.40.50.40">
    <property type="match status" value="1"/>
</dbReference>
<name>A0A540KGG8_MALBA</name>
<dbReference type="AlphaFoldDB" id="A0A540KGG8"/>
<dbReference type="STRING" id="106549.A0A540KGG8"/>
<sequence length="162" mass="18757">MLSLLKSNLEAARCRMKVQADKHRTEREFAAGDWVYLRLIPYQLKSLASHSFHKLQPRFYGPYQIISRIGSVAYKLQLPENTKLHPVFHVSCLKKHLGPQVQATVAGILQDVPVAILDRRMIKRGNAAVTEILVQWQNHSKDDATWEIYHELKMKFPEIENL</sequence>
<comment type="caution">
    <text evidence="3">The sequence shown here is derived from an EMBL/GenBank/DDBJ whole genome shotgun (WGS) entry which is preliminary data.</text>
</comment>
<dbReference type="PANTHER" id="PTHR46148">
    <property type="entry name" value="CHROMO DOMAIN-CONTAINING PROTEIN"/>
    <property type="match status" value="1"/>
</dbReference>
<proteinExistence type="predicted"/>
<dbReference type="Pfam" id="PF00385">
    <property type="entry name" value="Chromo"/>
    <property type="match status" value="1"/>
</dbReference>
<gene>
    <name evidence="3" type="ORF">C1H46_041154</name>
</gene>
<dbReference type="PANTHER" id="PTHR46148:SF54">
    <property type="entry name" value="RETROTRANSPOSON-LIKE PROTEIN"/>
    <property type="match status" value="1"/>
</dbReference>
<reference evidence="3 4" key="1">
    <citation type="journal article" date="2019" name="G3 (Bethesda)">
        <title>Sequencing of a Wild Apple (Malus baccata) Genome Unravels the Differences Between Cultivated and Wild Apple Species Regarding Disease Resistance and Cold Tolerance.</title>
        <authorList>
            <person name="Chen X."/>
        </authorList>
    </citation>
    <scope>NUCLEOTIDE SEQUENCE [LARGE SCALE GENOMIC DNA]</scope>
    <source>
        <strain evidence="4">cv. Shandingzi</strain>
        <tissue evidence="3">Leaves</tissue>
    </source>
</reference>
<organism evidence="3 4">
    <name type="scientific">Malus baccata</name>
    <name type="common">Siberian crab apple</name>
    <name type="synonym">Pyrus baccata</name>
    <dbReference type="NCBI Taxonomy" id="106549"/>
    <lineage>
        <taxon>Eukaryota</taxon>
        <taxon>Viridiplantae</taxon>
        <taxon>Streptophyta</taxon>
        <taxon>Embryophyta</taxon>
        <taxon>Tracheophyta</taxon>
        <taxon>Spermatophyta</taxon>
        <taxon>Magnoliopsida</taxon>
        <taxon>eudicotyledons</taxon>
        <taxon>Gunneridae</taxon>
        <taxon>Pentapetalae</taxon>
        <taxon>rosids</taxon>
        <taxon>fabids</taxon>
        <taxon>Rosales</taxon>
        <taxon>Rosaceae</taxon>
        <taxon>Amygdaloideae</taxon>
        <taxon>Maleae</taxon>
        <taxon>Malus</taxon>
    </lineage>
</organism>
<feature type="domain" description="Tf2-1-like SH3-like" evidence="2">
    <location>
        <begin position="32"/>
        <end position="96"/>
    </location>
</feature>
<dbReference type="InterPro" id="IPR016197">
    <property type="entry name" value="Chromo-like_dom_sf"/>
</dbReference>
<dbReference type="Pfam" id="PF24626">
    <property type="entry name" value="SH3_Tf2-1"/>
    <property type="match status" value="1"/>
</dbReference>
<evidence type="ECO:0000313" key="3">
    <source>
        <dbReference type="EMBL" id="TQD73313.1"/>
    </source>
</evidence>
<dbReference type="EMBL" id="VIEB01001305">
    <property type="protein sequence ID" value="TQD73313.1"/>
    <property type="molecule type" value="Genomic_DNA"/>
</dbReference>
<dbReference type="Proteomes" id="UP000315295">
    <property type="component" value="Unassembled WGS sequence"/>
</dbReference>
<keyword evidence="4" id="KW-1185">Reference proteome</keyword>
<dbReference type="InterPro" id="IPR023780">
    <property type="entry name" value="Chromo_domain"/>
</dbReference>
<feature type="domain" description="Chromo" evidence="1">
    <location>
        <begin position="114"/>
        <end position="159"/>
    </location>
</feature>
<evidence type="ECO:0000313" key="4">
    <source>
        <dbReference type="Proteomes" id="UP000315295"/>
    </source>
</evidence>
<accession>A0A540KGG8</accession>
<protein>
    <submittedName>
        <fullName evidence="3">Uncharacterized protein</fullName>
    </submittedName>
</protein>
<dbReference type="SUPFAM" id="SSF54160">
    <property type="entry name" value="Chromo domain-like"/>
    <property type="match status" value="1"/>
</dbReference>
<dbReference type="InterPro" id="IPR056924">
    <property type="entry name" value="SH3_Tf2-1"/>
</dbReference>
<evidence type="ECO:0000259" key="2">
    <source>
        <dbReference type="Pfam" id="PF24626"/>
    </source>
</evidence>